<reference evidence="2" key="1">
    <citation type="submission" date="2023-06" db="EMBL/GenBank/DDBJ databases">
        <title>Genome-scale phylogeny and comparative genomics of the fungal order Sordariales.</title>
        <authorList>
            <consortium name="Lawrence Berkeley National Laboratory"/>
            <person name="Hensen N."/>
            <person name="Bonometti L."/>
            <person name="Westerberg I."/>
            <person name="Brannstrom I.O."/>
            <person name="Guillou S."/>
            <person name="Cros-Aarteil S."/>
            <person name="Calhoun S."/>
            <person name="Haridas S."/>
            <person name="Kuo A."/>
            <person name="Mondo S."/>
            <person name="Pangilinan J."/>
            <person name="Riley R."/>
            <person name="LaButti K."/>
            <person name="Andreopoulos B."/>
            <person name="Lipzen A."/>
            <person name="Chen C."/>
            <person name="Yanf M."/>
            <person name="Daum C."/>
            <person name="Ng V."/>
            <person name="Clum A."/>
            <person name="Steindorff A."/>
            <person name="Ohm R."/>
            <person name="Martin F."/>
            <person name="Silar P."/>
            <person name="Natvig D."/>
            <person name="Lalanne C."/>
            <person name="Gautier V."/>
            <person name="Ament-velasquez S.L."/>
            <person name="Kruys A."/>
            <person name="Hutchinson M.I."/>
            <person name="Powell A.J."/>
            <person name="Barry K."/>
            <person name="Miller A.N."/>
            <person name="Grigoriev I.V."/>
            <person name="Debuchy R."/>
            <person name="Gladieux P."/>
            <person name="Thoren M.H."/>
            <person name="Johannesson H."/>
        </authorList>
    </citation>
    <scope>NUCLEOTIDE SEQUENCE</scope>
    <source>
        <strain evidence="2">SMH3187-1</strain>
    </source>
</reference>
<keyword evidence="1" id="KW-0732">Signal</keyword>
<organism evidence="2 3">
    <name type="scientific">Schizothecium vesticola</name>
    <dbReference type="NCBI Taxonomy" id="314040"/>
    <lineage>
        <taxon>Eukaryota</taxon>
        <taxon>Fungi</taxon>
        <taxon>Dikarya</taxon>
        <taxon>Ascomycota</taxon>
        <taxon>Pezizomycotina</taxon>
        <taxon>Sordariomycetes</taxon>
        <taxon>Sordariomycetidae</taxon>
        <taxon>Sordariales</taxon>
        <taxon>Schizotheciaceae</taxon>
        <taxon>Schizothecium</taxon>
    </lineage>
</organism>
<evidence type="ECO:0000313" key="3">
    <source>
        <dbReference type="Proteomes" id="UP001172155"/>
    </source>
</evidence>
<evidence type="ECO:0000313" key="2">
    <source>
        <dbReference type="EMBL" id="KAK0745526.1"/>
    </source>
</evidence>
<dbReference type="EMBL" id="JAUKUD010000004">
    <property type="protein sequence ID" value="KAK0745526.1"/>
    <property type="molecule type" value="Genomic_DNA"/>
</dbReference>
<sequence length="107" mass="11114">MKLTQVFTILASPLLFSVLAAPQGSTYEDAVQHIKADHPGISDADASTAAWGYIEALANMEFDKAAPTGLTARDDLEARGLNSCCKGCANGNCVVAAFLLGFCCIGS</sequence>
<evidence type="ECO:0000256" key="1">
    <source>
        <dbReference type="SAM" id="SignalP"/>
    </source>
</evidence>
<dbReference type="Proteomes" id="UP001172155">
    <property type="component" value="Unassembled WGS sequence"/>
</dbReference>
<protein>
    <submittedName>
        <fullName evidence="2">Uncharacterized protein</fullName>
    </submittedName>
</protein>
<keyword evidence="3" id="KW-1185">Reference proteome</keyword>
<proteinExistence type="predicted"/>
<dbReference type="AlphaFoldDB" id="A0AA40EU75"/>
<feature type="chain" id="PRO_5041460449" evidence="1">
    <location>
        <begin position="21"/>
        <end position="107"/>
    </location>
</feature>
<comment type="caution">
    <text evidence="2">The sequence shown here is derived from an EMBL/GenBank/DDBJ whole genome shotgun (WGS) entry which is preliminary data.</text>
</comment>
<accession>A0AA40EU75</accession>
<feature type="signal peptide" evidence="1">
    <location>
        <begin position="1"/>
        <end position="20"/>
    </location>
</feature>
<gene>
    <name evidence="2" type="ORF">B0T18DRAFT_409640</name>
</gene>
<name>A0AA40EU75_9PEZI</name>